<proteinExistence type="predicted"/>
<dbReference type="InterPro" id="IPR022064">
    <property type="entry name" value="DUF3619"/>
</dbReference>
<reference evidence="1 2" key="1">
    <citation type="submission" date="2024-05" db="EMBL/GenBank/DDBJ databases">
        <title>Roseateles sp. DJS-2-20 16S ribosomal RNA gene Genome sequencing and assembly.</title>
        <authorList>
            <person name="Woo H."/>
        </authorList>
    </citation>
    <scope>NUCLEOTIDE SEQUENCE [LARGE SCALE GENOMIC DNA]</scope>
    <source>
        <strain evidence="1 2">DJS-2-20</strain>
    </source>
</reference>
<dbReference type="RefSeq" id="WP_347705683.1">
    <property type="nucleotide sequence ID" value="NZ_JBDPZD010000004.1"/>
</dbReference>
<keyword evidence="2" id="KW-1185">Reference proteome</keyword>
<accession>A0ABV0G574</accession>
<dbReference type="Proteomes" id="UP001495147">
    <property type="component" value="Unassembled WGS sequence"/>
</dbReference>
<gene>
    <name evidence="1" type="ORF">ABDJ85_15470</name>
</gene>
<dbReference type="Pfam" id="PF12279">
    <property type="entry name" value="DUF3619"/>
    <property type="match status" value="1"/>
</dbReference>
<comment type="caution">
    <text evidence="1">The sequence shown here is derived from an EMBL/GenBank/DDBJ whole genome shotgun (WGS) entry which is preliminary data.</text>
</comment>
<evidence type="ECO:0000313" key="1">
    <source>
        <dbReference type="EMBL" id="MEO3692874.1"/>
    </source>
</evidence>
<evidence type="ECO:0000313" key="2">
    <source>
        <dbReference type="Proteomes" id="UP001495147"/>
    </source>
</evidence>
<dbReference type="EMBL" id="JBDPZD010000004">
    <property type="protein sequence ID" value="MEO3692874.1"/>
    <property type="molecule type" value="Genomic_DNA"/>
</dbReference>
<organism evidence="1 2">
    <name type="scientific">Roseateles paludis</name>
    <dbReference type="NCBI Taxonomy" id="3145238"/>
    <lineage>
        <taxon>Bacteria</taxon>
        <taxon>Pseudomonadati</taxon>
        <taxon>Pseudomonadota</taxon>
        <taxon>Betaproteobacteria</taxon>
        <taxon>Burkholderiales</taxon>
        <taxon>Sphaerotilaceae</taxon>
        <taxon>Roseateles</taxon>
    </lineage>
</organism>
<sequence length="150" mass="16095">MKKSVAFSAELEARMVAFGQRIARHLDDSSQALPHDVTERLRFAREQALARARAARLAQVAAPAWRPVAAGGHTLALQGGPADGGGRFAKWLSALPLALLVVGFLMAQEGLHHQEIEAAADVDTALLSDSVPPEAYSDPGFAEFLRDEKE</sequence>
<protein>
    <submittedName>
        <fullName evidence="1">DUF3619 family protein</fullName>
    </submittedName>
</protein>
<name>A0ABV0G574_9BURK</name>